<dbReference type="Gene3D" id="3.30.470.20">
    <property type="entry name" value="ATP-grasp fold, B domain"/>
    <property type="match status" value="1"/>
</dbReference>
<reference evidence="6" key="1">
    <citation type="submission" date="2023-03" db="EMBL/GenBank/DDBJ databases">
        <title>Complete genome of Cladonia borealis.</title>
        <authorList>
            <person name="Park H."/>
        </authorList>
    </citation>
    <scope>NUCLEOTIDE SEQUENCE</scope>
    <source>
        <strain evidence="6">ANT050790</strain>
    </source>
</reference>
<dbReference type="GO" id="GO:0046872">
    <property type="term" value="F:metal ion binding"/>
    <property type="evidence" value="ECO:0007669"/>
    <property type="project" value="InterPro"/>
</dbReference>
<dbReference type="InterPro" id="IPR011095">
    <property type="entry name" value="Dala_Dala_lig_C"/>
</dbReference>
<dbReference type="PROSITE" id="PS50975">
    <property type="entry name" value="ATP_GRASP"/>
    <property type="match status" value="1"/>
</dbReference>
<keyword evidence="4" id="KW-0547">Nucleotide-binding</keyword>
<name>A0AA39V860_9LECA</name>
<dbReference type="PANTHER" id="PTHR23132">
    <property type="entry name" value="D-ALANINE--D-ALANINE LIGASE"/>
    <property type="match status" value="1"/>
</dbReference>
<protein>
    <recommendedName>
        <fullName evidence="5">ATP-grasp domain-containing protein</fullName>
    </recommendedName>
</protein>
<dbReference type="Gene3D" id="3.40.50.20">
    <property type="match status" value="1"/>
</dbReference>
<organism evidence="6 7">
    <name type="scientific">Cladonia borealis</name>
    <dbReference type="NCBI Taxonomy" id="184061"/>
    <lineage>
        <taxon>Eukaryota</taxon>
        <taxon>Fungi</taxon>
        <taxon>Dikarya</taxon>
        <taxon>Ascomycota</taxon>
        <taxon>Pezizomycotina</taxon>
        <taxon>Lecanoromycetes</taxon>
        <taxon>OSLEUM clade</taxon>
        <taxon>Lecanoromycetidae</taxon>
        <taxon>Lecanorales</taxon>
        <taxon>Lecanorineae</taxon>
        <taxon>Cladoniaceae</taxon>
        <taxon>Cladonia</taxon>
    </lineage>
</organism>
<dbReference type="EMBL" id="JAFEKC020000012">
    <property type="protein sequence ID" value="KAK0511845.1"/>
    <property type="molecule type" value="Genomic_DNA"/>
</dbReference>
<dbReference type="PANTHER" id="PTHR23132:SF23">
    <property type="entry name" value="D-ALANINE--D-ALANINE LIGASE B"/>
    <property type="match status" value="1"/>
</dbReference>
<comment type="similarity">
    <text evidence="1">Belongs to the D-alanine--D-alanine ligase family.</text>
</comment>
<accession>A0AA39V860</accession>
<sequence>MTSTPLTIAFVFDYKSPWLALGLFKKEDSHDTDDHGIPNIVCTLERLGYRVVQVDGIKNLVEHLASGEYKKWDLVLNIAEGLHGLAREAHVPCLLEAYGIPFTFADAATTALCLDKGRTKMVLEHFGIATAPFAIVSRDPQAGLVARTSERVKSAIETSRHGPELRNYPLFAKPIGEGTSKGILVSNKIERPDDLIPAIDQLEAVYGGQDILLETFLSGREITVGIIGTGEDSKVIGANEYVYKNRRTFGGRRISDCIDFASDDVKNAPMDGKGPMDVVSADLSDPQVHNACQLALETWKALRCRDAGRIDTRFDKMGETGKPHILEVNPIAGIVPDWSDLSTIATRNGISYDDFLKQIIGSALKRAEQTYPQDRKSAENGKAVMHGMTSQDRWISYTLRT</sequence>
<dbReference type="InterPro" id="IPR016185">
    <property type="entry name" value="PreATP-grasp_dom_sf"/>
</dbReference>
<dbReference type="GO" id="GO:0071555">
    <property type="term" value="P:cell wall organization"/>
    <property type="evidence" value="ECO:0007669"/>
    <property type="project" value="UniProtKB-KW"/>
</dbReference>
<evidence type="ECO:0000313" key="7">
    <source>
        <dbReference type="Proteomes" id="UP001166286"/>
    </source>
</evidence>
<dbReference type="Pfam" id="PF07478">
    <property type="entry name" value="Dala_Dala_lig_C"/>
    <property type="match status" value="1"/>
</dbReference>
<dbReference type="GO" id="GO:0005524">
    <property type="term" value="F:ATP binding"/>
    <property type="evidence" value="ECO:0007669"/>
    <property type="project" value="UniProtKB-UniRule"/>
</dbReference>
<dbReference type="AlphaFoldDB" id="A0AA39V860"/>
<dbReference type="Proteomes" id="UP001166286">
    <property type="component" value="Unassembled WGS sequence"/>
</dbReference>
<evidence type="ECO:0000259" key="5">
    <source>
        <dbReference type="PROSITE" id="PS50975"/>
    </source>
</evidence>
<keyword evidence="2" id="KW-0436">Ligase</keyword>
<evidence type="ECO:0000256" key="4">
    <source>
        <dbReference type="PROSITE-ProRule" id="PRU00409"/>
    </source>
</evidence>
<dbReference type="SUPFAM" id="SSF56059">
    <property type="entry name" value="Glutathione synthetase ATP-binding domain-like"/>
    <property type="match status" value="1"/>
</dbReference>
<evidence type="ECO:0000256" key="2">
    <source>
        <dbReference type="ARBA" id="ARBA00022598"/>
    </source>
</evidence>
<evidence type="ECO:0000256" key="3">
    <source>
        <dbReference type="ARBA" id="ARBA00023316"/>
    </source>
</evidence>
<evidence type="ECO:0000256" key="1">
    <source>
        <dbReference type="ARBA" id="ARBA00010871"/>
    </source>
</evidence>
<dbReference type="GO" id="GO:0008716">
    <property type="term" value="F:D-alanine-D-alanine ligase activity"/>
    <property type="evidence" value="ECO:0007669"/>
    <property type="project" value="InterPro"/>
</dbReference>
<keyword evidence="7" id="KW-1185">Reference proteome</keyword>
<keyword evidence="4" id="KW-0067">ATP-binding</keyword>
<gene>
    <name evidence="6" type="ORF">JMJ35_005695</name>
</gene>
<comment type="caution">
    <text evidence="6">The sequence shown here is derived from an EMBL/GenBank/DDBJ whole genome shotgun (WGS) entry which is preliminary data.</text>
</comment>
<feature type="domain" description="ATP-grasp" evidence="5">
    <location>
        <begin position="120"/>
        <end position="361"/>
    </location>
</feature>
<keyword evidence="3" id="KW-0961">Cell wall biogenesis/degradation</keyword>
<dbReference type="InterPro" id="IPR011761">
    <property type="entry name" value="ATP-grasp"/>
</dbReference>
<proteinExistence type="inferred from homology"/>
<dbReference type="SUPFAM" id="SSF52440">
    <property type="entry name" value="PreATP-grasp domain"/>
    <property type="match status" value="1"/>
</dbReference>
<evidence type="ECO:0000313" key="6">
    <source>
        <dbReference type="EMBL" id="KAK0511845.1"/>
    </source>
</evidence>